<keyword evidence="4 12" id="KW-0548">Nucleotidyltransferase</keyword>
<dbReference type="InterPro" id="IPR050219">
    <property type="entry name" value="DnaG_primase"/>
</dbReference>
<dbReference type="Gene3D" id="3.90.580.10">
    <property type="entry name" value="Zinc finger, CHC2-type domain"/>
    <property type="match status" value="1"/>
</dbReference>
<dbReference type="PANTHER" id="PTHR30313">
    <property type="entry name" value="DNA PRIMASE"/>
    <property type="match status" value="1"/>
</dbReference>
<evidence type="ECO:0000256" key="5">
    <source>
        <dbReference type="ARBA" id="ARBA00022705"/>
    </source>
</evidence>
<evidence type="ECO:0000256" key="6">
    <source>
        <dbReference type="ARBA" id="ARBA00022723"/>
    </source>
</evidence>
<dbReference type="Pfam" id="PF08275">
    <property type="entry name" value="DNAG_N"/>
    <property type="match status" value="1"/>
</dbReference>
<keyword evidence="1 12" id="KW-0240">DNA-directed RNA polymerase</keyword>
<dbReference type="NCBIfam" id="TIGR01391">
    <property type="entry name" value="dnaG"/>
    <property type="match status" value="1"/>
</dbReference>
<dbReference type="Gene3D" id="3.40.1360.10">
    <property type="match status" value="1"/>
</dbReference>
<dbReference type="Pfam" id="PF01807">
    <property type="entry name" value="Zn_ribbon_DnaG"/>
    <property type="match status" value="1"/>
</dbReference>
<keyword evidence="5 12" id="KW-0235">DNA replication</keyword>
<dbReference type="Pfam" id="PF10410">
    <property type="entry name" value="DnaB_bind"/>
    <property type="match status" value="1"/>
</dbReference>
<keyword evidence="7 12" id="KW-0863">Zinc-finger</keyword>
<evidence type="ECO:0000256" key="13">
    <source>
        <dbReference type="PIRNR" id="PIRNR002811"/>
    </source>
</evidence>
<comment type="cofactor">
    <cofactor evidence="12 13">
        <name>Zn(2+)</name>
        <dbReference type="ChEBI" id="CHEBI:29105"/>
    </cofactor>
    <text evidence="12 13">Binds 1 zinc ion per monomer.</text>
</comment>
<organism evidence="15 16">
    <name type="scientific">Rhodonellum ikkaensis</name>
    <dbReference type="NCBI Taxonomy" id="336829"/>
    <lineage>
        <taxon>Bacteria</taxon>
        <taxon>Pseudomonadati</taxon>
        <taxon>Bacteroidota</taxon>
        <taxon>Cytophagia</taxon>
        <taxon>Cytophagales</taxon>
        <taxon>Cytophagaceae</taxon>
        <taxon>Rhodonellum</taxon>
    </lineage>
</organism>
<comment type="similarity">
    <text evidence="12 13">Belongs to the DnaG primase family.</text>
</comment>
<dbReference type="EC" id="2.7.7.101" evidence="12"/>
<dbReference type="SMART" id="SM00400">
    <property type="entry name" value="ZnF_CHCC"/>
    <property type="match status" value="1"/>
</dbReference>
<comment type="function">
    <text evidence="12 13">RNA polymerase that catalyzes the synthesis of short RNA molecules used as primers for DNA polymerase during DNA replication.</text>
</comment>
<dbReference type="SMART" id="SM00493">
    <property type="entry name" value="TOPRIM"/>
    <property type="match status" value="1"/>
</dbReference>
<evidence type="ECO:0000256" key="3">
    <source>
        <dbReference type="ARBA" id="ARBA00022679"/>
    </source>
</evidence>
<gene>
    <name evidence="12" type="primary">dnaG</name>
    <name evidence="15" type="ORF">SAMN05444412_103196</name>
</gene>
<evidence type="ECO:0000313" key="16">
    <source>
        <dbReference type="Proteomes" id="UP000199663"/>
    </source>
</evidence>
<evidence type="ECO:0000256" key="8">
    <source>
        <dbReference type="ARBA" id="ARBA00022833"/>
    </source>
</evidence>
<keyword evidence="6 12" id="KW-0479">Metal-binding</keyword>
<dbReference type="PIRSF" id="PIRSF002811">
    <property type="entry name" value="DnaG"/>
    <property type="match status" value="1"/>
</dbReference>
<comment type="domain">
    <text evidence="12">Contains an N-terminal zinc-binding domain, a central core domain that contains the primase activity, and a C-terminal DnaB-binding domain.</text>
</comment>
<keyword evidence="8 12" id="KW-0862">Zinc</keyword>
<evidence type="ECO:0000256" key="7">
    <source>
        <dbReference type="ARBA" id="ARBA00022771"/>
    </source>
</evidence>
<keyword evidence="11 12" id="KW-0804">Transcription</keyword>
<evidence type="ECO:0000256" key="11">
    <source>
        <dbReference type="ARBA" id="ARBA00023163"/>
    </source>
</evidence>
<dbReference type="Gene3D" id="3.90.980.10">
    <property type="entry name" value="DNA primase, catalytic core, N-terminal domain"/>
    <property type="match status" value="1"/>
</dbReference>
<dbReference type="Pfam" id="PF13155">
    <property type="entry name" value="Toprim_2"/>
    <property type="match status" value="1"/>
</dbReference>
<dbReference type="PANTHER" id="PTHR30313:SF2">
    <property type="entry name" value="DNA PRIMASE"/>
    <property type="match status" value="1"/>
</dbReference>
<reference evidence="15 16" key="1">
    <citation type="submission" date="2016-10" db="EMBL/GenBank/DDBJ databases">
        <authorList>
            <person name="Varghese N."/>
            <person name="Submissions S."/>
        </authorList>
    </citation>
    <scope>NUCLEOTIDE SEQUENCE [LARGE SCALE GENOMIC DNA]</scope>
    <source>
        <strain evidence="15 16">DSM 17997</strain>
    </source>
</reference>
<dbReference type="InterPro" id="IPR006171">
    <property type="entry name" value="TOPRIM_dom"/>
</dbReference>
<dbReference type="EMBL" id="FNQC01000003">
    <property type="protein sequence ID" value="SDY86628.1"/>
    <property type="molecule type" value="Genomic_DNA"/>
</dbReference>
<evidence type="ECO:0000256" key="9">
    <source>
        <dbReference type="ARBA" id="ARBA00022842"/>
    </source>
</evidence>
<keyword evidence="2 12" id="KW-0639">Primosome</keyword>
<dbReference type="InterPro" id="IPR019475">
    <property type="entry name" value="DNA_primase_DnaB-bd"/>
</dbReference>
<proteinExistence type="inferred from homology"/>
<dbReference type="SUPFAM" id="SSF56731">
    <property type="entry name" value="DNA primase core"/>
    <property type="match status" value="1"/>
</dbReference>
<dbReference type="PROSITE" id="PS50880">
    <property type="entry name" value="TOPRIM"/>
    <property type="match status" value="1"/>
</dbReference>
<comment type="caution">
    <text evidence="15">The sequence shown here is derived from an EMBL/GenBank/DDBJ whole genome shotgun (WGS) entry which is preliminary data.</text>
</comment>
<evidence type="ECO:0000256" key="2">
    <source>
        <dbReference type="ARBA" id="ARBA00022515"/>
    </source>
</evidence>
<sequence>MNSIDLLALKTKHDFNPNGFSISKANVLHKYFFYLCIFKVYSMGISRGTTDKVKERADIEEVVNDYVPLKKKGQNLWACCPFHNEKSPSFSVSPAKQIYKCFGCGKAGDPIQFVMDIEGVGFNEAIRHLAQKYGIEVEEDKEVTPQDIQAFNERESLYIALGFAKDFFVANLQKEEGKAIGFSYFKERGFSQAIIDKFDLGYAMDGWDHLLKAAKKSGHSEEILLKAGLILQKEGEPERLYDRFRGRVTFTIHNLGGKPIGFGARILTQDKKQPKYINSPETEVYHKSDVLYGMFQAKKSIREKDNCYLVEGYTDVVSMHLSGIENVVASSGTSLTENQIKLIKRFTDNVTVLFDGDAAGIKASLRGIDMLLEGGLNVKAVVFPEGNDPDSYSRKVGSNAFQEYLAKFSKDFIAFKISLYAEEASNDPIKRADLIKQVVQSLSKIPDPIIRSVYIRQSANLLEIEEEIIQIELNKILLKVQKDQFYREQREENETPVEDYLPVQKESVSYTTQLMAQEREMMRMLVSYGFEMVSEDLRVCEYLLQETAELNFETPVFVNILVIYKKALSDGLLPRPEYFLDSPDPEVKKEVINMITRRHEISKLWEDRHQIFTPDEADDLAKSVYDSILRLKQKVLKKMLEEAIHKIKEGEAQKASDEEISQSQMVYMELKKFQVEIDRQLGIVISS</sequence>
<keyword evidence="3 12" id="KW-0808">Transferase</keyword>
<evidence type="ECO:0000256" key="12">
    <source>
        <dbReference type="HAMAP-Rule" id="MF_00974"/>
    </source>
</evidence>
<feature type="domain" description="Toprim" evidence="14">
    <location>
        <begin position="305"/>
        <end position="386"/>
    </location>
</feature>
<evidence type="ECO:0000256" key="4">
    <source>
        <dbReference type="ARBA" id="ARBA00022695"/>
    </source>
</evidence>
<keyword evidence="9" id="KW-0460">Magnesium</keyword>
<protein>
    <recommendedName>
        <fullName evidence="12 13">DNA primase</fullName>
        <ecNumber evidence="12">2.7.7.101</ecNumber>
    </recommendedName>
</protein>
<dbReference type="InterPro" id="IPR034151">
    <property type="entry name" value="TOPRIM_DnaG_bac"/>
</dbReference>
<evidence type="ECO:0000313" key="15">
    <source>
        <dbReference type="EMBL" id="SDY86628.1"/>
    </source>
</evidence>
<evidence type="ECO:0000256" key="1">
    <source>
        <dbReference type="ARBA" id="ARBA00022478"/>
    </source>
</evidence>
<comment type="subunit">
    <text evidence="12">Monomer. Interacts with DnaB.</text>
</comment>
<accession>A0A1H3NCP0</accession>
<dbReference type="HAMAP" id="MF_00974">
    <property type="entry name" value="DNA_primase_DnaG"/>
    <property type="match status" value="1"/>
</dbReference>
<evidence type="ECO:0000256" key="10">
    <source>
        <dbReference type="ARBA" id="ARBA00023125"/>
    </source>
</evidence>
<keyword evidence="16" id="KW-1185">Reference proteome</keyword>
<dbReference type="SUPFAM" id="SSF57783">
    <property type="entry name" value="Zinc beta-ribbon"/>
    <property type="match status" value="1"/>
</dbReference>
<dbReference type="InterPro" id="IPR006295">
    <property type="entry name" value="DNA_primase_DnaG"/>
</dbReference>
<dbReference type="InterPro" id="IPR030846">
    <property type="entry name" value="DnaG_bac"/>
</dbReference>
<dbReference type="Proteomes" id="UP000199663">
    <property type="component" value="Unassembled WGS sequence"/>
</dbReference>
<dbReference type="InterPro" id="IPR002694">
    <property type="entry name" value="Znf_CHC2"/>
</dbReference>
<dbReference type="InterPro" id="IPR013264">
    <property type="entry name" value="DNAG_N"/>
</dbReference>
<dbReference type="CDD" id="cd03364">
    <property type="entry name" value="TOPRIM_DnaG_primases"/>
    <property type="match status" value="1"/>
</dbReference>
<dbReference type="InterPro" id="IPR037068">
    <property type="entry name" value="DNA_primase_core_N_sf"/>
</dbReference>
<dbReference type="InterPro" id="IPR036977">
    <property type="entry name" value="DNA_primase_Znf_CHC2"/>
</dbReference>
<keyword evidence="10 12" id="KW-0238">DNA-binding</keyword>
<name>A0A1H3NCP0_9BACT</name>
<evidence type="ECO:0000259" key="14">
    <source>
        <dbReference type="PROSITE" id="PS50880"/>
    </source>
</evidence>
<comment type="catalytic activity">
    <reaction evidence="12">
        <text>ssDNA + n NTP = ssDNA/pppN(pN)n-1 hybrid + (n-1) diphosphate.</text>
        <dbReference type="EC" id="2.7.7.101"/>
    </reaction>
</comment>
<feature type="zinc finger region" description="CHC2-type" evidence="12">
    <location>
        <begin position="80"/>
        <end position="104"/>
    </location>
</feature>